<sequence length="74" mass="8469">MVRTILKTERNSITLQLPDDLVGKTVEVIAFEVDDIIPEPTSKLKPSQLRGFLSKDIAEKMQEQIKKDRDAWNS</sequence>
<dbReference type="EMBL" id="CP054139">
    <property type="protein sequence ID" value="QKJ31927.1"/>
    <property type="molecule type" value="Genomic_DNA"/>
</dbReference>
<evidence type="ECO:0000313" key="1">
    <source>
        <dbReference type="EMBL" id="QKJ31927.1"/>
    </source>
</evidence>
<dbReference type="KEGG" id="mmab:HQ865_19870"/>
<proteinExistence type="predicted"/>
<protein>
    <submittedName>
        <fullName evidence="1">Uncharacterized protein</fullName>
    </submittedName>
</protein>
<dbReference type="Proteomes" id="UP000505355">
    <property type="component" value="Chromosome"/>
</dbReference>
<name>A0A7D4Q5U0_9SPHI</name>
<evidence type="ECO:0000313" key="2">
    <source>
        <dbReference type="Proteomes" id="UP000505355"/>
    </source>
</evidence>
<dbReference type="AlphaFoldDB" id="A0A7D4Q5U0"/>
<gene>
    <name evidence="1" type="ORF">HQ865_19870</name>
</gene>
<dbReference type="RefSeq" id="WP_173416581.1">
    <property type="nucleotide sequence ID" value="NZ_CP054139.1"/>
</dbReference>
<reference evidence="1 2" key="1">
    <citation type="submission" date="2020-05" db="EMBL/GenBank/DDBJ databases">
        <title>Mucilaginibacter mali sp. nov.</title>
        <authorList>
            <person name="Kim H.S."/>
            <person name="Lee K.C."/>
            <person name="Suh M.K."/>
            <person name="Kim J.-S."/>
            <person name="Han K.-I."/>
            <person name="Eom M.K."/>
            <person name="Shin Y.K."/>
            <person name="Lee J.-S."/>
        </authorList>
    </citation>
    <scope>NUCLEOTIDE SEQUENCE [LARGE SCALE GENOMIC DNA]</scope>
    <source>
        <strain evidence="1 2">G2-14</strain>
    </source>
</reference>
<organism evidence="1 2">
    <name type="scientific">Mucilaginibacter mali</name>
    <dbReference type="NCBI Taxonomy" id="2740462"/>
    <lineage>
        <taxon>Bacteria</taxon>
        <taxon>Pseudomonadati</taxon>
        <taxon>Bacteroidota</taxon>
        <taxon>Sphingobacteriia</taxon>
        <taxon>Sphingobacteriales</taxon>
        <taxon>Sphingobacteriaceae</taxon>
        <taxon>Mucilaginibacter</taxon>
    </lineage>
</organism>
<accession>A0A7D4Q5U0</accession>
<keyword evidence="2" id="KW-1185">Reference proteome</keyword>